<dbReference type="Pfam" id="PF20306">
    <property type="entry name" value="Sp-DndD"/>
    <property type="match status" value="1"/>
</dbReference>
<sequence length="61" mass="6962">MILSTDDKQLLEELCQQHGVSADKVLKLLDTVHDYEFKERRTGIYDALREILKAKQGGTSL</sequence>
<organism evidence="2">
    <name type="scientific">Castellaniella ginsengisoli</name>
    <dbReference type="NCBI Taxonomy" id="546114"/>
    <lineage>
        <taxon>Bacteria</taxon>
        <taxon>Pseudomonadati</taxon>
        <taxon>Pseudomonadota</taxon>
        <taxon>Betaproteobacteria</taxon>
        <taxon>Burkholderiales</taxon>
        <taxon>Alcaligenaceae</taxon>
        <taxon>Castellaniella</taxon>
    </lineage>
</organism>
<dbReference type="AlphaFoldDB" id="A0AB39FEC4"/>
<reference evidence="2" key="1">
    <citation type="submission" date="2024-05" db="EMBL/GenBank/DDBJ databases">
        <authorList>
            <person name="Luo Y.-C."/>
            <person name="Nicholds J."/>
            <person name="Mortimer T."/>
            <person name="Maboni G."/>
        </authorList>
    </citation>
    <scope>NUCLEOTIDE SEQUENCE</scope>
    <source>
        <strain evidence="2">143769</strain>
        <strain evidence="1">148131</strain>
    </source>
</reference>
<dbReference type="EMBL" id="CP158265">
    <property type="protein sequence ID" value="XDJ77854.1"/>
    <property type="molecule type" value="Genomic_DNA"/>
</dbReference>
<proteinExistence type="predicted"/>
<name>A0AB39FEC4_9BURK</name>
<dbReference type="RefSeq" id="WP_368648376.1">
    <property type="nucleotide sequence ID" value="NZ_CP158258.1"/>
</dbReference>
<protein>
    <submittedName>
        <fullName evidence="2">DNA modification system-associated small protein</fullName>
    </submittedName>
</protein>
<evidence type="ECO:0000313" key="2">
    <source>
        <dbReference type="EMBL" id="XDJ77854.1"/>
    </source>
</evidence>
<accession>A0AB39FEC4</accession>
<evidence type="ECO:0000313" key="1">
    <source>
        <dbReference type="EMBL" id="XDJ57453.1"/>
    </source>
</evidence>
<dbReference type="EMBL" id="CP158258">
    <property type="protein sequence ID" value="XDJ57453.1"/>
    <property type="molecule type" value="Genomic_DNA"/>
</dbReference>
<dbReference type="InterPro" id="IPR046882">
    <property type="entry name" value="Sp-DndD"/>
</dbReference>
<gene>
    <name evidence="1" type="ORF">ABRY90_09180</name>
    <name evidence="2" type="ORF">ABRZ10_03335</name>
</gene>